<dbReference type="Proteomes" id="UP000826656">
    <property type="component" value="Unassembled WGS sequence"/>
</dbReference>
<sequence>MKLGRFSFSASTAGTGGHSRTQEKQEESMEGSNALTQELQSWKDRPYSNKFIRNSVIPTGQHT</sequence>
<gene>
    <name evidence="2" type="ORF">KY290_006334</name>
</gene>
<name>A0ABQ7WGQ3_SOLTU</name>
<evidence type="ECO:0000256" key="1">
    <source>
        <dbReference type="SAM" id="MobiDB-lite"/>
    </source>
</evidence>
<keyword evidence="3" id="KW-1185">Reference proteome</keyword>
<organism evidence="2 3">
    <name type="scientific">Solanum tuberosum</name>
    <name type="common">Potato</name>
    <dbReference type="NCBI Taxonomy" id="4113"/>
    <lineage>
        <taxon>Eukaryota</taxon>
        <taxon>Viridiplantae</taxon>
        <taxon>Streptophyta</taxon>
        <taxon>Embryophyta</taxon>
        <taxon>Tracheophyta</taxon>
        <taxon>Spermatophyta</taxon>
        <taxon>Magnoliopsida</taxon>
        <taxon>eudicotyledons</taxon>
        <taxon>Gunneridae</taxon>
        <taxon>Pentapetalae</taxon>
        <taxon>asterids</taxon>
        <taxon>lamiids</taxon>
        <taxon>Solanales</taxon>
        <taxon>Solanaceae</taxon>
        <taxon>Solanoideae</taxon>
        <taxon>Solaneae</taxon>
        <taxon>Solanum</taxon>
    </lineage>
</organism>
<accession>A0ABQ7WGQ3</accession>
<comment type="caution">
    <text evidence="2">The sequence shown here is derived from an EMBL/GenBank/DDBJ whole genome shotgun (WGS) entry which is preliminary data.</text>
</comment>
<evidence type="ECO:0000313" key="3">
    <source>
        <dbReference type="Proteomes" id="UP000826656"/>
    </source>
</evidence>
<proteinExistence type="predicted"/>
<feature type="compositionally biased region" description="Polar residues" evidence="1">
    <location>
        <begin position="30"/>
        <end position="40"/>
    </location>
</feature>
<protein>
    <submittedName>
        <fullName evidence="2">Uncharacterized protein</fullName>
    </submittedName>
</protein>
<evidence type="ECO:0000313" key="2">
    <source>
        <dbReference type="EMBL" id="KAH0779907.1"/>
    </source>
</evidence>
<reference evidence="2 3" key="1">
    <citation type="journal article" date="2021" name="bioRxiv">
        <title>Chromosome-scale and haplotype-resolved genome assembly of a tetraploid potato cultivar.</title>
        <authorList>
            <person name="Sun H."/>
            <person name="Jiao W.-B."/>
            <person name="Krause K."/>
            <person name="Campoy J.A."/>
            <person name="Goel M."/>
            <person name="Folz-Donahue K."/>
            <person name="Kukat C."/>
            <person name="Huettel B."/>
            <person name="Schneeberger K."/>
        </authorList>
    </citation>
    <scope>NUCLEOTIDE SEQUENCE [LARGE SCALE GENOMIC DNA]</scope>
    <source>
        <strain evidence="2">SolTubOtavaFocal</strain>
        <tissue evidence="2">Leaves</tissue>
    </source>
</reference>
<feature type="region of interest" description="Disordered" evidence="1">
    <location>
        <begin position="1"/>
        <end position="63"/>
    </location>
</feature>
<dbReference type="EMBL" id="JAIVGD010000002">
    <property type="protein sequence ID" value="KAH0779907.1"/>
    <property type="molecule type" value="Genomic_DNA"/>
</dbReference>